<comment type="caution">
    <text evidence="1">The sequence shown here is derived from an EMBL/GenBank/DDBJ whole genome shotgun (WGS) entry which is preliminary data.</text>
</comment>
<proteinExistence type="predicted"/>
<name>A0ACC3C578_PYRYE</name>
<dbReference type="Proteomes" id="UP000798662">
    <property type="component" value="Chromosome 2"/>
</dbReference>
<protein>
    <submittedName>
        <fullName evidence="1">Uncharacterized protein</fullName>
    </submittedName>
</protein>
<reference evidence="1" key="1">
    <citation type="submission" date="2019-11" db="EMBL/GenBank/DDBJ databases">
        <title>Nori genome reveals adaptations in red seaweeds to the harsh intertidal environment.</title>
        <authorList>
            <person name="Wang D."/>
            <person name="Mao Y."/>
        </authorList>
    </citation>
    <scope>NUCLEOTIDE SEQUENCE</scope>
    <source>
        <tissue evidence="1">Gametophyte</tissue>
    </source>
</reference>
<dbReference type="EMBL" id="CM020619">
    <property type="protein sequence ID" value="KAK1865121.1"/>
    <property type="molecule type" value="Genomic_DNA"/>
</dbReference>
<evidence type="ECO:0000313" key="1">
    <source>
        <dbReference type="EMBL" id="KAK1865121.1"/>
    </source>
</evidence>
<keyword evidence="2" id="KW-1185">Reference proteome</keyword>
<gene>
    <name evidence="1" type="ORF">I4F81_007656</name>
</gene>
<organism evidence="1 2">
    <name type="scientific">Pyropia yezoensis</name>
    <name type="common">Susabi-nori</name>
    <name type="synonym">Porphyra yezoensis</name>
    <dbReference type="NCBI Taxonomy" id="2788"/>
    <lineage>
        <taxon>Eukaryota</taxon>
        <taxon>Rhodophyta</taxon>
        <taxon>Bangiophyceae</taxon>
        <taxon>Bangiales</taxon>
        <taxon>Bangiaceae</taxon>
        <taxon>Pyropia</taxon>
    </lineage>
</organism>
<sequence length="317" mass="35260">MDFVFRVLETSRTGQLSLRDYVSGSAILCHANLRQRLLYLFRFADTENRESLSEEDLLELVNAVFTVVVAPPGHKWGLPTSLPSEGKWPRQFYASGLLSLDYNPETLMERAQRFFGSDGRISLPSFKAWAADEPAVCAWLSCLGSRGNKAVLRVRVARERQEFASEMAQVGFSEKELSLAKEGDGGEDDDERARWARALRAADVLVQWDPDHLPEGGRHLHRRAVQLGLRRDALRRYASPGYGRRSADSLRGGDARGNRVSVDSSGLGGGSDLLGCAGIVRIEDVSARVAVERAKLATPDWRSTLCTPRERVYIPKE</sequence>
<evidence type="ECO:0000313" key="2">
    <source>
        <dbReference type="Proteomes" id="UP000798662"/>
    </source>
</evidence>
<accession>A0ACC3C578</accession>